<dbReference type="InterPro" id="IPR001387">
    <property type="entry name" value="Cro/C1-type_HTH"/>
</dbReference>
<dbReference type="Gene3D" id="1.10.260.40">
    <property type="entry name" value="lambda repressor-like DNA-binding domains"/>
    <property type="match status" value="1"/>
</dbReference>
<dbReference type="InterPro" id="IPR010982">
    <property type="entry name" value="Lambda_DNA-bd_dom_sf"/>
</dbReference>
<organism evidence="2 3">
    <name type="scientific">Limosilactobacillus agrestis</name>
    <dbReference type="NCBI Taxonomy" id="2759748"/>
    <lineage>
        <taxon>Bacteria</taxon>
        <taxon>Bacillati</taxon>
        <taxon>Bacillota</taxon>
        <taxon>Bacilli</taxon>
        <taxon>Lactobacillales</taxon>
        <taxon>Lactobacillaceae</taxon>
        <taxon>Limosilactobacillus</taxon>
    </lineage>
</organism>
<accession>A0A7W3UGL0</accession>
<dbReference type="GO" id="GO:0003677">
    <property type="term" value="F:DNA binding"/>
    <property type="evidence" value="ECO:0007669"/>
    <property type="project" value="InterPro"/>
</dbReference>
<dbReference type="CDD" id="cd00093">
    <property type="entry name" value="HTH_XRE"/>
    <property type="match status" value="1"/>
</dbReference>
<dbReference type="SUPFAM" id="SSF47413">
    <property type="entry name" value="lambda repressor-like DNA-binding domains"/>
    <property type="match status" value="1"/>
</dbReference>
<feature type="domain" description="HTH cro/C1-type" evidence="1">
    <location>
        <begin position="2"/>
        <end position="48"/>
    </location>
</feature>
<evidence type="ECO:0000313" key="3">
    <source>
        <dbReference type="Proteomes" id="UP000534578"/>
    </source>
</evidence>
<comment type="caution">
    <text evidence="2">The sequence shown here is derived from an EMBL/GenBank/DDBJ whole genome shotgun (WGS) entry which is preliminary data.</text>
</comment>
<reference evidence="2 3" key="1">
    <citation type="submission" date="2020-07" db="EMBL/GenBank/DDBJ databases">
        <title>Description of Limosilactobacillus balticus sp. nov., Limosilactobacillus agrestis sp. nov., Limosilactobacillus albertensis sp. nov., Limosilactobacillus rudii sp. nov., Limosilactobacillus fastidiosus sp. nov., five novel Limosilactobacillus species isolated from the vertebrate gastrointestinal tract, and proposal of 6 subspecies of Limosilactobacillus reuteri adapted to the gastrointestinal tract of specific vertebrate hosts.</title>
        <authorList>
            <person name="Li F."/>
            <person name="Cheng C."/>
            <person name="Zheng J."/>
            <person name="Quevedo R.M."/>
            <person name="Li J."/>
            <person name="Roos S."/>
            <person name="Gaenzle M.G."/>
            <person name="Walter J."/>
        </authorList>
    </citation>
    <scope>NUCLEOTIDE SEQUENCE [LARGE SCALE GENOMIC DNA]</scope>
    <source>
        <strain evidence="2 3">BG-MG3-A</strain>
    </source>
</reference>
<gene>
    <name evidence="2" type="ORF">H5R92_03205</name>
</gene>
<sequence>MNLTQSQVADKLGIRASSYQRFESGLRIPRVGMAIQLAHILNSSVEHLFQFSTSEMDKKES</sequence>
<evidence type="ECO:0000259" key="1">
    <source>
        <dbReference type="PROSITE" id="PS50943"/>
    </source>
</evidence>
<dbReference type="AlphaFoldDB" id="A0A7W3UGL0"/>
<proteinExistence type="predicted"/>
<evidence type="ECO:0000313" key="2">
    <source>
        <dbReference type="EMBL" id="MBB1095217.1"/>
    </source>
</evidence>
<dbReference type="PROSITE" id="PS50943">
    <property type="entry name" value="HTH_CROC1"/>
    <property type="match status" value="1"/>
</dbReference>
<dbReference type="Pfam" id="PF01381">
    <property type="entry name" value="HTH_3"/>
    <property type="match status" value="1"/>
</dbReference>
<dbReference type="EMBL" id="JACIVE010000032">
    <property type="protein sequence ID" value="MBB1095217.1"/>
    <property type="molecule type" value="Genomic_DNA"/>
</dbReference>
<name>A0A7W3UGL0_9LACO</name>
<protein>
    <submittedName>
        <fullName evidence="2">Helix-turn-helix transcriptional regulator</fullName>
    </submittedName>
</protein>
<dbReference type="Proteomes" id="UP000534578">
    <property type="component" value="Unassembled WGS sequence"/>
</dbReference>
<dbReference type="SMART" id="SM00530">
    <property type="entry name" value="HTH_XRE"/>
    <property type="match status" value="1"/>
</dbReference>